<dbReference type="InterPro" id="IPR027271">
    <property type="entry name" value="Acetolactate_synth/TF_NikR_C"/>
</dbReference>
<dbReference type="SUPFAM" id="SSF55021">
    <property type="entry name" value="ACT-like"/>
    <property type="match status" value="1"/>
</dbReference>
<organism evidence="1">
    <name type="scientific">Peptoclostridium acidaminophilum</name>
    <name type="common">Eubacterium acidaminophilum</name>
    <dbReference type="NCBI Taxonomy" id="1731"/>
    <lineage>
        <taxon>Bacteria</taxon>
        <taxon>Bacillati</taxon>
        <taxon>Bacillota</taxon>
        <taxon>Clostridia</taxon>
        <taxon>Peptostreptococcales</taxon>
        <taxon>Peptoclostridiaceae</taxon>
        <taxon>Peptoclostridium</taxon>
    </lineage>
</organism>
<dbReference type="Gene3D" id="3.30.70.1150">
    <property type="entry name" value="ACT-like. Chain A, domain 2"/>
    <property type="match status" value="1"/>
</dbReference>
<protein>
    <submittedName>
        <fullName evidence="1">Uncharacterized protein</fullName>
    </submittedName>
</protein>
<name>Q93SG3_PEPAC</name>
<dbReference type="NCBIfam" id="TIGR03959">
    <property type="entry name" value="hyd_TM1266"/>
    <property type="match status" value="1"/>
</dbReference>
<accession>Q93SG3</accession>
<sequence>MDNRIGVIAIIIEDKESVQKANAVMSEYSDMIVGRMGIPYKEKNVSVISIIVDGNTDEIGALSGKLGNIPGVMVKSALTKK</sequence>
<dbReference type="InterPro" id="IPR023860">
    <property type="entry name" value="FeFe-hyd_TM1266"/>
</dbReference>
<reference evidence="1" key="1">
    <citation type="thesis" date="2000" institute="Department of Biologie" country="Institut fuer Mikrobiologie, Martin-Luther-University Halle, Halle, Germany">
        <authorList>
            <person name="Graentzdoerffer A."/>
        </authorList>
    </citation>
    <scope>NUCLEOTIDE SEQUENCE</scope>
    <source>
        <strain evidence="1">Al-2</strain>
    </source>
</reference>
<proteinExistence type="predicted"/>
<reference evidence="1" key="2">
    <citation type="journal article" date="2003" name="Arch. Microbiol.">
        <title>Molecular and biochemical characterization of two tungsten- and selenium-containing formate dehydrogenases from Eubacterium acidaminophilum that are associated with components of an iron-only hydrogenase.</title>
        <authorList>
            <person name="Graentzdoerffer A."/>
            <person name="Rauh D."/>
            <person name="Pich A."/>
            <person name="Andreesen J.R."/>
        </authorList>
    </citation>
    <scope>NUCLEOTIDE SEQUENCE</scope>
    <source>
        <strain evidence="1">Al-2</strain>
    </source>
</reference>
<dbReference type="Pfam" id="PF21699">
    <property type="entry name" value="TM1266-like"/>
    <property type="match status" value="1"/>
</dbReference>
<evidence type="ECO:0000313" key="1">
    <source>
        <dbReference type="EMBL" id="CAC39225.1"/>
    </source>
</evidence>
<dbReference type="EMBL" id="AJ312124">
    <property type="protein sequence ID" value="CAC39225.1"/>
    <property type="molecule type" value="Genomic_DNA"/>
</dbReference>
<dbReference type="InterPro" id="IPR045865">
    <property type="entry name" value="ACT-like_dom_sf"/>
</dbReference>
<dbReference type="AlphaFoldDB" id="Q93SG3"/>